<keyword evidence="3 6" id="KW-0067">ATP-binding</keyword>
<organism evidence="6 7">
    <name type="scientific">Desulfovibrio intestinalis</name>
    <dbReference type="NCBI Taxonomy" id="58621"/>
    <lineage>
        <taxon>Bacteria</taxon>
        <taxon>Pseudomonadati</taxon>
        <taxon>Thermodesulfobacteriota</taxon>
        <taxon>Desulfovibrionia</taxon>
        <taxon>Desulfovibrionales</taxon>
        <taxon>Desulfovibrionaceae</taxon>
        <taxon>Desulfovibrio</taxon>
    </lineage>
</organism>
<dbReference type="EC" id="3.6.3.-" evidence="6"/>
<dbReference type="Proteomes" id="UP000539075">
    <property type="component" value="Unassembled WGS sequence"/>
</dbReference>
<dbReference type="InterPro" id="IPR027417">
    <property type="entry name" value="P-loop_NTPase"/>
</dbReference>
<keyword evidence="1" id="KW-0813">Transport</keyword>
<dbReference type="PANTHER" id="PTHR42734:SF7">
    <property type="entry name" value="ATP-BINDING COMPONENT OF ABC TRANSPORTER-RELATED"/>
    <property type="match status" value="1"/>
</dbReference>
<dbReference type="Gene3D" id="3.40.50.300">
    <property type="entry name" value="P-loop containing nucleotide triphosphate hydrolases"/>
    <property type="match status" value="1"/>
</dbReference>
<keyword evidence="2" id="KW-0547">Nucleotide-binding</keyword>
<gene>
    <name evidence="6" type="ORF">HNQ38_000843</name>
</gene>
<dbReference type="GO" id="GO:0016887">
    <property type="term" value="F:ATP hydrolysis activity"/>
    <property type="evidence" value="ECO:0007669"/>
    <property type="project" value="InterPro"/>
</dbReference>
<protein>
    <submittedName>
        <fullName evidence="6">Zinc transport system ATP-binding protein</fullName>
        <ecNumber evidence="6">3.6.3.-</ecNumber>
    </submittedName>
</protein>
<dbReference type="AlphaFoldDB" id="A0A7W8C1P0"/>
<evidence type="ECO:0000313" key="6">
    <source>
        <dbReference type="EMBL" id="MBB5142764.1"/>
    </source>
</evidence>
<dbReference type="PROSITE" id="PS00211">
    <property type="entry name" value="ABC_TRANSPORTER_1"/>
    <property type="match status" value="1"/>
</dbReference>
<evidence type="ECO:0000256" key="3">
    <source>
        <dbReference type="ARBA" id="ARBA00022840"/>
    </source>
</evidence>
<keyword evidence="6" id="KW-0378">Hydrolase</keyword>
<evidence type="ECO:0000313" key="7">
    <source>
        <dbReference type="Proteomes" id="UP000539075"/>
    </source>
</evidence>
<sequence length="313" mass="33401">MSSADNSAPALVFDHVCVCRGGRPILEDVCATVPAGSSTVLVGPNGAGKTTLLLCLIGEMNYTGRIEAAGLSGLPRTAYVPQHLHMDASLPLRVSEFLALNRQRRPLWFGLKHSMCKQARELLALVQAEKLENRRLSDLSGGEMRRVLLAAALAREPRLLVLDEPAAGVDVQGERLFWEVLNKVRLQQSFTQIMVSHNLSLAAHYATHVICLNKTVCAEGAPHQALGASTLMELFGVPIHLYPDQCDPADPGCPQCGAVCAPEKLLPEYSSVQRRGGAVTPDHLLTQGHCPDGAKAGPAGEPTRSAAEEAGNA</sequence>
<dbReference type="RefSeq" id="WP_183718138.1">
    <property type="nucleotide sequence ID" value="NZ_JACHGO010000002.1"/>
</dbReference>
<feature type="domain" description="ABC transporter" evidence="5">
    <location>
        <begin position="11"/>
        <end position="239"/>
    </location>
</feature>
<dbReference type="PANTHER" id="PTHR42734">
    <property type="entry name" value="METAL TRANSPORT SYSTEM ATP-BINDING PROTEIN TM_0124-RELATED"/>
    <property type="match status" value="1"/>
</dbReference>
<evidence type="ECO:0000256" key="4">
    <source>
        <dbReference type="SAM" id="MobiDB-lite"/>
    </source>
</evidence>
<dbReference type="SUPFAM" id="SSF52540">
    <property type="entry name" value="P-loop containing nucleoside triphosphate hydrolases"/>
    <property type="match status" value="1"/>
</dbReference>
<accession>A0A7W8C1P0</accession>
<evidence type="ECO:0000256" key="2">
    <source>
        <dbReference type="ARBA" id="ARBA00022741"/>
    </source>
</evidence>
<comment type="caution">
    <text evidence="6">The sequence shown here is derived from an EMBL/GenBank/DDBJ whole genome shotgun (WGS) entry which is preliminary data.</text>
</comment>
<reference evidence="6 7" key="1">
    <citation type="submission" date="2020-08" db="EMBL/GenBank/DDBJ databases">
        <title>Genomic Encyclopedia of Type Strains, Phase IV (KMG-IV): sequencing the most valuable type-strain genomes for metagenomic binning, comparative biology and taxonomic classification.</title>
        <authorList>
            <person name="Goeker M."/>
        </authorList>
    </citation>
    <scope>NUCLEOTIDE SEQUENCE [LARGE SCALE GENOMIC DNA]</scope>
    <source>
        <strain evidence="6 7">DSM 11275</strain>
    </source>
</reference>
<evidence type="ECO:0000256" key="1">
    <source>
        <dbReference type="ARBA" id="ARBA00022448"/>
    </source>
</evidence>
<keyword evidence="7" id="KW-1185">Reference proteome</keyword>
<dbReference type="EMBL" id="JACHGO010000002">
    <property type="protein sequence ID" value="MBB5142764.1"/>
    <property type="molecule type" value="Genomic_DNA"/>
</dbReference>
<name>A0A7W8C1P0_9BACT</name>
<dbReference type="PROSITE" id="PS50893">
    <property type="entry name" value="ABC_TRANSPORTER_2"/>
    <property type="match status" value="1"/>
</dbReference>
<evidence type="ECO:0000259" key="5">
    <source>
        <dbReference type="PROSITE" id="PS50893"/>
    </source>
</evidence>
<dbReference type="InterPro" id="IPR050153">
    <property type="entry name" value="Metal_Ion_Import_ABC"/>
</dbReference>
<dbReference type="InterPro" id="IPR017871">
    <property type="entry name" value="ABC_transporter-like_CS"/>
</dbReference>
<dbReference type="InterPro" id="IPR003439">
    <property type="entry name" value="ABC_transporter-like_ATP-bd"/>
</dbReference>
<dbReference type="Pfam" id="PF00005">
    <property type="entry name" value="ABC_tran"/>
    <property type="match status" value="1"/>
</dbReference>
<dbReference type="SMART" id="SM00382">
    <property type="entry name" value="AAA"/>
    <property type="match status" value="1"/>
</dbReference>
<dbReference type="GO" id="GO:0005524">
    <property type="term" value="F:ATP binding"/>
    <property type="evidence" value="ECO:0007669"/>
    <property type="project" value="UniProtKB-KW"/>
</dbReference>
<dbReference type="InterPro" id="IPR003593">
    <property type="entry name" value="AAA+_ATPase"/>
</dbReference>
<feature type="region of interest" description="Disordered" evidence="4">
    <location>
        <begin position="281"/>
        <end position="313"/>
    </location>
</feature>
<proteinExistence type="predicted"/>